<evidence type="ECO:0000259" key="6">
    <source>
        <dbReference type="Pfam" id="PF08281"/>
    </source>
</evidence>
<dbReference type="InterPro" id="IPR013249">
    <property type="entry name" value="RNA_pol_sigma70_r4_t2"/>
</dbReference>
<proteinExistence type="inferred from homology"/>
<feature type="domain" description="RNA polymerase sigma factor 70 region 4 type 2" evidence="6">
    <location>
        <begin position="97"/>
        <end position="147"/>
    </location>
</feature>
<accession>A0A556MYW2</accession>
<evidence type="ECO:0000313" key="8">
    <source>
        <dbReference type="Proteomes" id="UP000316008"/>
    </source>
</evidence>
<keyword evidence="8" id="KW-1185">Reference proteome</keyword>
<evidence type="ECO:0000256" key="2">
    <source>
        <dbReference type="ARBA" id="ARBA00023015"/>
    </source>
</evidence>
<dbReference type="Pfam" id="PF08281">
    <property type="entry name" value="Sigma70_r4_2"/>
    <property type="match status" value="1"/>
</dbReference>
<dbReference type="OrthoDB" id="659855at2"/>
<keyword evidence="3" id="KW-0731">Sigma factor</keyword>
<evidence type="ECO:0000256" key="3">
    <source>
        <dbReference type="ARBA" id="ARBA00023082"/>
    </source>
</evidence>
<comment type="similarity">
    <text evidence="1">Belongs to the sigma-70 factor family. ECF subfamily.</text>
</comment>
<keyword evidence="2" id="KW-0805">Transcription regulation</keyword>
<dbReference type="SUPFAM" id="SSF88659">
    <property type="entry name" value="Sigma3 and sigma4 domains of RNA polymerase sigma factors"/>
    <property type="match status" value="1"/>
</dbReference>
<comment type="caution">
    <text evidence="7">The sequence shown here is derived from an EMBL/GenBank/DDBJ whole genome shotgun (WGS) entry which is preliminary data.</text>
</comment>
<dbReference type="AlphaFoldDB" id="A0A556MYW2"/>
<dbReference type="GO" id="GO:0003677">
    <property type="term" value="F:DNA binding"/>
    <property type="evidence" value="ECO:0007669"/>
    <property type="project" value="InterPro"/>
</dbReference>
<dbReference type="InterPro" id="IPR014327">
    <property type="entry name" value="RNA_pol_sigma70_bacteroid"/>
</dbReference>
<dbReference type="InterPro" id="IPR007627">
    <property type="entry name" value="RNA_pol_sigma70_r2"/>
</dbReference>
<gene>
    <name evidence="7" type="ORF">FO442_09790</name>
</gene>
<sequence length="168" mass="19640">MVFRDYYKPLVRYGNTFLKDSDEAEDVVQQVFVSLWEKRTEWEVHTSIRAVLYKAVQNACLNKLKHLKVRHAYAEDLKAATIPGEVSDPVQVNELNERIQQALESMPEQCGRIFKMSRFEQLRYQEIADQLGLSVKTVENQMGKALKIVREELKDYLPLLILFFSQTL</sequence>
<dbReference type="InterPro" id="IPR014284">
    <property type="entry name" value="RNA_pol_sigma-70_dom"/>
</dbReference>
<reference evidence="7 8" key="1">
    <citation type="submission" date="2019-07" db="EMBL/GenBank/DDBJ databases">
        <authorList>
            <person name="Huq M.A."/>
        </authorList>
    </citation>
    <scope>NUCLEOTIDE SEQUENCE [LARGE SCALE GENOMIC DNA]</scope>
    <source>
        <strain evidence="7 8">MAH-3</strain>
    </source>
</reference>
<organism evidence="7 8">
    <name type="scientific">Fluviicola chungangensis</name>
    <dbReference type="NCBI Taxonomy" id="2597671"/>
    <lineage>
        <taxon>Bacteria</taxon>
        <taxon>Pseudomonadati</taxon>
        <taxon>Bacteroidota</taxon>
        <taxon>Flavobacteriia</taxon>
        <taxon>Flavobacteriales</taxon>
        <taxon>Crocinitomicaceae</taxon>
        <taxon>Fluviicola</taxon>
    </lineage>
</organism>
<dbReference type="Proteomes" id="UP000316008">
    <property type="component" value="Unassembled WGS sequence"/>
</dbReference>
<feature type="domain" description="RNA polymerase sigma-70 region 2" evidence="5">
    <location>
        <begin position="3"/>
        <end position="66"/>
    </location>
</feature>
<evidence type="ECO:0000256" key="4">
    <source>
        <dbReference type="ARBA" id="ARBA00023163"/>
    </source>
</evidence>
<evidence type="ECO:0000259" key="5">
    <source>
        <dbReference type="Pfam" id="PF04542"/>
    </source>
</evidence>
<protein>
    <submittedName>
        <fullName evidence="7">RNA polymerase sigma-70 factor</fullName>
    </submittedName>
</protein>
<evidence type="ECO:0000313" key="7">
    <source>
        <dbReference type="EMBL" id="TSJ45081.1"/>
    </source>
</evidence>
<evidence type="ECO:0000256" key="1">
    <source>
        <dbReference type="ARBA" id="ARBA00010641"/>
    </source>
</evidence>
<dbReference type="Gene3D" id="1.10.10.10">
    <property type="entry name" value="Winged helix-like DNA-binding domain superfamily/Winged helix DNA-binding domain"/>
    <property type="match status" value="1"/>
</dbReference>
<keyword evidence="4" id="KW-0804">Transcription</keyword>
<dbReference type="PANTHER" id="PTHR43133:SF46">
    <property type="entry name" value="RNA POLYMERASE SIGMA-70 FACTOR ECF SUBFAMILY"/>
    <property type="match status" value="1"/>
</dbReference>
<dbReference type="InterPro" id="IPR039425">
    <property type="entry name" value="RNA_pol_sigma-70-like"/>
</dbReference>
<dbReference type="InterPro" id="IPR036388">
    <property type="entry name" value="WH-like_DNA-bd_sf"/>
</dbReference>
<dbReference type="GO" id="GO:0006352">
    <property type="term" value="P:DNA-templated transcription initiation"/>
    <property type="evidence" value="ECO:0007669"/>
    <property type="project" value="InterPro"/>
</dbReference>
<dbReference type="InterPro" id="IPR013325">
    <property type="entry name" value="RNA_pol_sigma_r2"/>
</dbReference>
<dbReference type="NCBIfam" id="TIGR02937">
    <property type="entry name" value="sigma70-ECF"/>
    <property type="match status" value="1"/>
</dbReference>
<dbReference type="Pfam" id="PF04542">
    <property type="entry name" value="Sigma70_r2"/>
    <property type="match status" value="1"/>
</dbReference>
<dbReference type="InterPro" id="IPR013324">
    <property type="entry name" value="RNA_pol_sigma_r3/r4-like"/>
</dbReference>
<dbReference type="NCBIfam" id="TIGR02985">
    <property type="entry name" value="Sig70_bacteroi1"/>
    <property type="match status" value="1"/>
</dbReference>
<dbReference type="CDD" id="cd06171">
    <property type="entry name" value="Sigma70_r4"/>
    <property type="match status" value="1"/>
</dbReference>
<name>A0A556MYW2_9FLAO</name>
<dbReference type="EMBL" id="VLPL01000004">
    <property type="protein sequence ID" value="TSJ45081.1"/>
    <property type="molecule type" value="Genomic_DNA"/>
</dbReference>
<dbReference type="PANTHER" id="PTHR43133">
    <property type="entry name" value="RNA POLYMERASE ECF-TYPE SIGMA FACTO"/>
    <property type="match status" value="1"/>
</dbReference>
<dbReference type="GO" id="GO:0016987">
    <property type="term" value="F:sigma factor activity"/>
    <property type="evidence" value="ECO:0007669"/>
    <property type="project" value="UniProtKB-KW"/>
</dbReference>
<dbReference type="SUPFAM" id="SSF88946">
    <property type="entry name" value="Sigma2 domain of RNA polymerase sigma factors"/>
    <property type="match status" value="1"/>
</dbReference>
<dbReference type="Gene3D" id="1.10.1740.10">
    <property type="match status" value="1"/>
</dbReference>